<accession>A0A095WWH3</accession>
<dbReference type="EMBL" id="AUVB01000077">
    <property type="protein sequence ID" value="KGE02994.1"/>
    <property type="molecule type" value="Genomic_DNA"/>
</dbReference>
<feature type="transmembrane region" description="Helical" evidence="1">
    <location>
        <begin position="135"/>
        <end position="157"/>
    </location>
</feature>
<keyword evidence="1" id="KW-0472">Membrane</keyword>
<comment type="caution">
    <text evidence="2">The sequence shown here is derived from an EMBL/GenBank/DDBJ whole genome shotgun (WGS) entry which is preliminary data.</text>
</comment>
<keyword evidence="1" id="KW-0812">Transmembrane</keyword>
<feature type="transmembrane region" description="Helical" evidence="1">
    <location>
        <begin position="103"/>
        <end position="123"/>
    </location>
</feature>
<evidence type="ECO:0000313" key="3">
    <source>
        <dbReference type="Proteomes" id="UP000029640"/>
    </source>
</evidence>
<proteinExistence type="predicted"/>
<dbReference type="STRING" id="1265313.HRUBRA_02432"/>
<keyword evidence="3" id="KW-1185">Reference proteome</keyword>
<feature type="transmembrane region" description="Helical" evidence="1">
    <location>
        <begin position="66"/>
        <end position="83"/>
    </location>
</feature>
<name>A0A095WWH3_9GAMM</name>
<evidence type="ECO:0000256" key="1">
    <source>
        <dbReference type="SAM" id="Phobius"/>
    </source>
</evidence>
<sequence length="213" mass="22813">MLSRTAVITLSLLGLLLLNVWLARLPWASLSAVYQENGLLEHGQLALAVLAALLAAGRAVRSESDFGRRLFAALALAFLAIVYREADFRACIAPGSLMHQLSYLLKYAIFPACYGYLLFLLLHCLRADPPRLLRFLFADIGVLLPLATALVLCAAALDKSLLDVPGPGRLVEEVLELNAYALLLLLVALGERRPTVTAAGPGVAGSARFPGPP</sequence>
<dbReference type="HOGENOM" id="CLU_1292902_0_0_6"/>
<reference evidence="2 3" key="1">
    <citation type="journal article" date="2014" name="Genome Announc.">
        <title>Genome Sequence of Gammaproteobacterial Pseudohaliea rubra Type Strain DSM 19751, Isolated from Coastal Seawater of the Mediterranean Sea.</title>
        <authorList>
            <person name="Spring S."/>
            <person name="Fiebig A."/>
            <person name="Riedel T."/>
            <person name="Goker M."/>
            <person name="Klenk H.P."/>
        </authorList>
    </citation>
    <scope>NUCLEOTIDE SEQUENCE [LARGE SCALE GENOMIC DNA]</scope>
    <source>
        <strain evidence="2 3">DSM 19751</strain>
    </source>
</reference>
<organism evidence="2 3">
    <name type="scientific">Pseudohaliea rubra DSM 19751</name>
    <dbReference type="NCBI Taxonomy" id="1265313"/>
    <lineage>
        <taxon>Bacteria</taxon>
        <taxon>Pseudomonadati</taxon>
        <taxon>Pseudomonadota</taxon>
        <taxon>Gammaproteobacteria</taxon>
        <taxon>Cellvibrionales</taxon>
        <taxon>Halieaceae</taxon>
        <taxon>Pseudohaliea</taxon>
    </lineage>
</organism>
<dbReference type="RefSeq" id="WP_035515962.1">
    <property type="nucleotide sequence ID" value="NZ_KN234759.1"/>
</dbReference>
<feature type="transmembrane region" description="Helical" evidence="1">
    <location>
        <begin position="38"/>
        <end position="57"/>
    </location>
</feature>
<keyword evidence="1" id="KW-1133">Transmembrane helix</keyword>
<gene>
    <name evidence="2" type="ORF">HRUBRA_02432</name>
</gene>
<protein>
    <submittedName>
        <fullName evidence="2">Uncharacterized protein</fullName>
    </submittedName>
</protein>
<evidence type="ECO:0000313" key="2">
    <source>
        <dbReference type="EMBL" id="KGE02994.1"/>
    </source>
</evidence>
<dbReference type="Proteomes" id="UP000029640">
    <property type="component" value="Unassembled WGS sequence"/>
</dbReference>
<dbReference type="AlphaFoldDB" id="A0A095WWH3"/>